<evidence type="ECO:0000256" key="3">
    <source>
        <dbReference type="ARBA" id="ARBA00022989"/>
    </source>
</evidence>
<dbReference type="PANTHER" id="PTHR45695:SF15">
    <property type="entry name" value="OPSIN RH2"/>
    <property type="match status" value="1"/>
</dbReference>
<dbReference type="SUPFAM" id="SSF81321">
    <property type="entry name" value="Family A G protein-coupled receptor-like"/>
    <property type="match status" value="1"/>
</dbReference>
<keyword evidence="4 8" id="KW-0297">G-protein coupled receptor</keyword>
<proteinExistence type="inferred from homology"/>
<dbReference type="PROSITE" id="PS50262">
    <property type="entry name" value="G_PROTEIN_RECEP_F1_2"/>
    <property type="match status" value="1"/>
</dbReference>
<evidence type="ECO:0000256" key="6">
    <source>
        <dbReference type="ARBA" id="ARBA00023170"/>
    </source>
</evidence>
<dbReference type="Proteomes" id="UP001519460">
    <property type="component" value="Unassembled WGS sequence"/>
</dbReference>
<dbReference type="Pfam" id="PF00001">
    <property type="entry name" value="7tm_1"/>
    <property type="match status" value="1"/>
</dbReference>
<evidence type="ECO:0000256" key="7">
    <source>
        <dbReference type="ARBA" id="ARBA00023224"/>
    </source>
</evidence>
<feature type="transmembrane region" description="Helical" evidence="9">
    <location>
        <begin position="52"/>
        <end position="78"/>
    </location>
</feature>
<accession>A0ABD0LPK9</accession>
<feature type="transmembrane region" description="Helical" evidence="9">
    <location>
        <begin position="238"/>
        <end position="265"/>
    </location>
</feature>
<reference evidence="11 12" key="1">
    <citation type="journal article" date="2023" name="Sci. Data">
        <title>Genome assembly of the Korean intertidal mud-creeper Batillaria attramentaria.</title>
        <authorList>
            <person name="Patra A.K."/>
            <person name="Ho P.T."/>
            <person name="Jun S."/>
            <person name="Lee S.J."/>
            <person name="Kim Y."/>
            <person name="Won Y.J."/>
        </authorList>
    </citation>
    <scope>NUCLEOTIDE SEQUENCE [LARGE SCALE GENOMIC DNA]</scope>
    <source>
        <strain evidence="11">Wonlab-2016</strain>
    </source>
</reference>
<dbReference type="PRINTS" id="PR00237">
    <property type="entry name" value="GPCRRHODOPSN"/>
</dbReference>
<dbReference type="GO" id="GO:0004930">
    <property type="term" value="F:G protein-coupled receptor activity"/>
    <property type="evidence" value="ECO:0007669"/>
    <property type="project" value="UniProtKB-KW"/>
</dbReference>
<gene>
    <name evidence="11" type="ORF">BaRGS_00007656</name>
</gene>
<dbReference type="PROSITE" id="PS00237">
    <property type="entry name" value="G_PROTEIN_RECEP_F1_1"/>
    <property type="match status" value="1"/>
</dbReference>
<name>A0ABD0LPK9_9CAEN</name>
<sequence>MATATVYEIEVATVNVSDVTNKTEAWNKSYRVNFGDYDTDSLMTTTDNTETIVLISVYVPIFLLATLGNLFVLLVILLDARMRKSAQNFFLVNLAIADLLVALFCIPITVARYVYQVWVFGDAMCKAVGYLQGISIVASVLTILCMAFDRYFAIRHPMKNRQIFTVRRVKQLVTITWFLAALLVIPVLVVRKVERHDLNMANINVHNLALNAVALPEVSVQYCIEAWPSSSSRNIYDLVFLGLVYVIPGTLTVCLYTCIGTTLWAKDQTLGRQNSYVANENRIVTTRRRLALMMIILSVLFAACWLPYYIINLLLNFDPSMSARLIPVYPFALLLGHSNSAQNPVLYCLMHRGFQQIVVRMLKCQCRQAFRAKVSNETT</sequence>
<dbReference type="PANTHER" id="PTHR45695">
    <property type="entry name" value="LEUCOKININ RECEPTOR-RELATED"/>
    <property type="match status" value="1"/>
</dbReference>
<feature type="transmembrane region" description="Helical" evidence="9">
    <location>
        <begin position="290"/>
        <end position="311"/>
    </location>
</feature>
<feature type="transmembrane region" description="Helical" evidence="9">
    <location>
        <begin position="90"/>
        <end position="115"/>
    </location>
</feature>
<comment type="caution">
    <text evidence="11">The sequence shown here is derived from an EMBL/GenBank/DDBJ whole genome shotgun (WGS) entry which is preliminary data.</text>
</comment>
<comment type="subcellular location">
    <subcellularLocation>
        <location evidence="1">Membrane</location>
        <topology evidence="1">Multi-pass membrane protein</topology>
    </subcellularLocation>
</comment>
<evidence type="ECO:0000256" key="9">
    <source>
        <dbReference type="SAM" id="Phobius"/>
    </source>
</evidence>
<feature type="transmembrane region" description="Helical" evidence="9">
    <location>
        <begin position="127"/>
        <end position="148"/>
    </location>
</feature>
<comment type="similarity">
    <text evidence="8">Belongs to the G-protein coupled receptor 1 family.</text>
</comment>
<dbReference type="Gene3D" id="1.20.1070.10">
    <property type="entry name" value="Rhodopsin 7-helix transmembrane proteins"/>
    <property type="match status" value="1"/>
</dbReference>
<keyword evidence="3 9" id="KW-1133">Transmembrane helix</keyword>
<feature type="domain" description="G-protein coupled receptors family 1 profile" evidence="10">
    <location>
        <begin position="68"/>
        <end position="347"/>
    </location>
</feature>
<organism evidence="11 12">
    <name type="scientific">Batillaria attramentaria</name>
    <dbReference type="NCBI Taxonomy" id="370345"/>
    <lineage>
        <taxon>Eukaryota</taxon>
        <taxon>Metazoa</taxon>
        <taxon>Spiralia</taxon>
        <taxon>Lophotrochozoa</taxon>
        <taxon>Mollusca</taxon>
        <taxon>Gastropoda</taxon>
        <taxon>Caenogastropoda</taxon>
        <taxon>Sorbeoconcha</taxon>
        <taxon>Cerithioidea</taxon>
        <taxon>Batillariidae</taxon>
        <taxon>Batillaria</taxon>
    </lineage>
</organism>
<dbReference type="InterPro" id="IPR000276">
    <property type="entry name" value="GPCR_Rhodpsn"/>
</dbReference>
<evidence type="ECO:0000313" key="11">
    <source>
        <dbReference type="EMBL" id="KAK7501171.1"/>
    </source>
</evidence>
<keyword evidence="5 9" id="KW-0472">Membrane</keyword>
<keyword evidence="7 8" id="KW-0807">Transducer</keyword>
<evidence type="ECO:0000256" key="2">
    <source>
        <dbReference type="ARBA" id="ARBA00022692"/>
    </source>
</evidence>
<dbReference type="InterPro" id="IPR017452">
    <property type="entry name" value="GPCR_Rhodpsn_7TM"/>
</dbReference>
<dbReference type="GO" id="GO:0016020">
    <property type="term" value="C:membrane"/>
    <property type="evidence" value="ECO:0007669"/>
    <property type="project" value="UniProtKB-SubCell"/>
</dbReference>
<feature type="transmembrane region" description="Helical" evidence="9">
    <location>
        <begin position="169"/>
        <end position="190"/>
    </location>
</feature>
<evidence type="ECO:0000313" key="12">
    <source>
        <dbReference type="Proteomes" id="UP001519460"/>
    </source>
</evidence>
<keyword evidence="12" id="KW-1185">Reference proteome</keyword>
<evidence type="ECO:0000256" key="4">
    <source>
        <dbReference type="ARBA" id="ARBA00023040"/>
    </source>
</evidence>
<keyword evidence="2 8" id="KW-0812">Transmembrane</keyword>
<protein>
    <recommendedName>
        <fullName evidence="10">G-protein coupled receptors family 1 profile domain-containing protein</fullName>
    </recommendedName>
</protein>
<dbReference type="AlphaFoldDB" id="A0ABD0LPK9"/>
<dbReference type="CDD" id="cd14993">
    <property type="entry name" value="7tmA_CCKR-like"/>
    <property type="match status" value="1"/>
</dbReference>
<evidence type="ECO:0000256" key="8">
    <source>
        <dbReference type="RuleBase" id="RU000688"/>
    </source>
</evidence>
<evidence type="ECO:0000259" key="10">
    <source>
        <dbReference type="PROSITE" id="PS50262"/>
    </source>
</evidence>
<evidence type="ECO:0000256" key="5">
    <source>
        <dbReference type="ARBA" id="ARBA00023136"/>
    </source>
</evidence>
<evidence type="ECO:0000256" key="1">
    <source>
        <dbReference type="ARBA" id="ARBA00004141"/>
    </source>
</evidence>
<keyword evidence="6 8" id="KW-0675">Receptor</keyword>
<dbReference type="EMBL" id="JACVVK020000033">
    <property type="protein sequence ID" value="KAK7501171.1"/>
    <property type="molecule type" value="Genomic_DNA"/>
</dbReference>